<evidence type="ECO:0000256" key="1">
    <source>
        <dbReference type="SAM" id="SignalP"/>
    </source>
</evidence>
<keyword evidence="1" id="KW-0732">Signal</keyword>
<dbReference type="AlphaFoldDB" id="A0A7V4G994"/>
<organism evidence="2">
    <name type="scientific">Desulfobacca acetoxidans</name>
    <dbReference type="NCBI Taxonomy" id="60893"/>
    <lineage>
        <taxon>Bacteria</taxon>
        <taxon>Pseudomonadati</taxon>
        <taxon>Thermodesulfobacteriota</taxon>
        <taxon>Desulfobaccia</taxon>
        <taxon>Desulfobaccales</taxon>
        <taxon>Desulfobaccaceae</taxon>
        <taxon>Desulfobacca</taxon>
    </lineage>
</organism>
<protein>
    <recommendedName>
        <fullName evidence="3">Secreted protein</fullName>
    </recommendedName>
</protein>
<comment type="caution">
    <text evidence="2">The sequence shown here is derived from an EMBL/GenBank/DDBJ whole genome shotgun (WGS) entry which is preliminary data.</text>
</comment>
<feature type="chain" id="PRO_5031506329" description="Secreted protein" evidence="1">
    <location>
        <begin position="23"/>
        <end position="232"/>
    </location>
</feature>
<accession>A0A7V4G994</accession>
<evidence type="ECO:0008006" key="3">
    <source>
        <dbReference type="Google" id="ProtNLM"/>
    </source>
</evidence>
<gene>
    <name evidence="2" type="ORF">ENT08_08460</name>
</gene>
<dbReference type="EMBL" id="DSXI01000499">
    <property type="protein sequence ID" value="HGS05748.1"/>
    <property type="molecule type" value="Genomic_DNA"/>
</dbReference>
<reference evidence="2" key="1">
    <citation type="journal article" date="2020" name="mSystems">
        <title>Genome- and Community-Level Interaction Insights into Carbon Utilization and Element Cycling Functions of Hydrothermarchaeota in Hydrothermal Sediment.</title>
        <authorList>
            <person name="Zhou Z."/>
            <person name="Liu Y."/>
            <person name="Xu W."/>
            <person name="Pan J."/>
            <person name="Luo Z.H."/>
            <person name="Li M."/>
        </authorList>
    </citation>
    <scope>NUCLEOTIDE SEQUENCE [LARGE SCALE GENOMIC DNA]</scope>
    <source>
        <strain evidence="2">SpSt-548</strain>
    </source>
</reference>
<sequence length="232" mass="24656">MKKLFVLIMALVLVALALPALAQNDHNDIYENGAANGNVIGDNNTNNQFQNANYGDRDLGLLMNKSTLTISGNGSNNEDTSDHSSAFINKSTISVSNSLTGNQANNLDATASIHAHLNNSLNGNTLYFGPMDNAWQFSNQYEHQYDHQMAFGSAFNGAENTTFFIPISNYHMEQANTNISVGNFAGQANGANLINMNSAQVSGMFTLTANIGGVGTNQTVLNAVTAFAAPAP</sequence>
<name>A0A7V4G994_9BACT</name>
<evidence type="ECO:0000313" key="2">
    <source>
        <dbReference type="EMBL" id="HGS05748.1"/>
    </source>
</evidence>
<proteinExistence type="predicted"/>
<feature type="signal peptide" evidence="1">
    <location>
        <begin position="1"/>
        <end position="22"/>
    </location>
</feature>